<dbReference type="Proteomes" id="UP000822688">
    <property type="component" value="Chromosome 1"/>
</dbReference>
<dbReference type="SMART" id="SM00184">
    <property type="entry name" value="RING"/>
    <property type="match status" value="1"/>
</dbReference>
<dbReference type="EMBL" id="CM026421">
    <property type="protein sequence ID" value="KAG0592630.1"/>
    <property type="molecule type" value="Genomic_DNA"/>
</dbReference>
<keyword evidence="1" id="KW-0863">Zinc-finger</keyword>
<dbReference type="PROSITE" id="PS50089">
    <property type="entry name" value="ZF_RING_2"/>
    <property type="match status" value="1"/>
</dbReference>
<evidence type="ECO:0000313" key="5">
    <source>
        <dbReference type="Proteomes" id="UP000822688"/>
    </source>
</evidence>
<dbReference type="Gene3D" id="3.30.40.10">
    <property type="entry name" value="Zinc/RING finger domain, C3HC4 (zinc finger)"/>
    <property type="match status" value="1"/>
</dbReference>
<dbReference type="PANTHER" id="PTHR12109">
    <property type="entry name" value="RING FINGER PROTEIN 141-RELATED"/>
    <property type="match status" value="1"/>
</dbReference>
<reference evidence="4" key="1">
    <citation type="submission" date="2020-06" db="EMBL/GenBank/DDBJ databases">
        <title>WGS assembly of Ceratodon purpureus strain R40.</title>
        <authorList>
            <person name="Carey S.B."/>
            <person name="Jenkins J."/>
            <person name="Shu S."/>
            <person name="Lovell J.T."/>
            <person name="Sreedasyam A."/>
            <person name="Maumus F."/>
            <person name="Tiley G.P."/>
            <person name="Fernandez-Pozo N."/>
            <person name="Barry K."/>
            <person name="Chen C."/>
            <person name="Wang M."/>
            <person name="Lipzen A."/>
            <person name="Daum C."/>
            <person name="Saski C.A."/>
            <person name="Payton A.C."/>
            <person name="Mcbreen J.C."/>
            <person name="Conrad R.E."/>
            <person name="Kollar L.M."/>
            <person name="Olsson S."/>
            <person name="Huttunen S."/>
            <person name="Landis J.B."/>
            <person name="Wickett N.J."/>
            <person name="Johnson M.G."/>
            <person name="Rensing S.A."/>
            <person name="Grimwood J."/>
            <person name="Schmutz J."/>
            <person name="Mcdaniel S.F."/>
        </authorList>
    </citation>
    <scope>NUCLEOTIDE SEQUENCE</scope>
    <source>
        <strain evidence="4">R40</strain>
    </source>
</reference>
<keyword evidence="1" id="KW-0862">Zinc</keyword>
<dbReference type="PANTHER" id="PTHR12109:SF5">
    <property type="entry name" value="RING-TYPE DOMAIN-CONTAINING PROTEIN"/>
    <property type="match status" value="1"/>
</dbReference>
<accession>A0A8T0J9P3</accession>
<protein>
    <recommendedName>
        <fullName evidence="3">RING-type domain-containing protein</fullName>
    </recommendedName>
</protein>
<gene>
    <name evidence="4" type="ORF">KC19_1G268500</name>
</gene>
<dbReference type="AlphaFoldDB" id="A0A8T0J9P3"/>
<comment type="caution">
    <text evidence="4">The sequence shown here is derived from an EMBL/GenBank/DDBJ whole genome shotgun (WGS) entry which is preliminary data.</text>
</comment>
<dbReference type="InterPro" id="IPR001841">
    <property type="entry name" value="Znf_RING"/>
</dbReference>
<feature type="domain" description="RING-type" evidence="3">
    <location>
        <begin position="835"/>
        <end position="878"/>
    </location>
</feature>
<dbReference type="InterPro" id="IPR047126">
    <property type="entry name" value="RNF141-like"/>
</dbReference>
<evidence type="ECO:0000256" key="2">
    <source>
        <dbReference type="SAM" id="Coils"/>
    </source>
</evidence>
<keyword evidence="1" id="KW-0479">Metal-binding</keyword>
<keyword evidence="2" id="KW-0175">Coiled coil</keyword>
<name>A0A8T0J9P3_CERPU</name>
<sequence>MTLTDAAAAGGRELARERNMVIRECDGTFANMESTHATRGEAQRNLVFGEPVMLPQEMAAVIEGYVADGGVAAPVEELEKIREILLEAITLARTGQAMKLINVFTEFPAAMAKYLNGDDVAVWSQEAEFHSQLFEVMWRLVELTVVMLSDQVEFPVEISSDHSMRLHNVTLKLLEALCAAFDSRSRYFQLREEKDTRREALVCWWRLESALRAPGFFVKVSGVGNGQTHYFCNEKGLNHDGEACECCRPPPEADAVLVNLSWHLAKTASGNGYEYMLRFLIPPREISLVTAELLLRPFVQLLGICSIGSTTLKTLIQHVEINSSADFQRLCVNVCSGIAKYVEGILFWSYFKTVYENNLTISDALGHLGTITRWCIGYYGRMELEVVRGSLRKLQKKMWEMLLDAKRFSMTCTSMSAAMEEKSFLPDSDSGDATLDRDWMEQKNVISRILKHPVDMRSVLKVTQFVTIVGKKGLALPQKDFLAIVNERLDAKHFDMDKAEDQKLAAMLSHLDVSGFSYAFLDAALKWMEQVGQIVSATAGAKVISILGKLLVCDKNKELEKRFLTSLLKLATNIPDRDLVSCLASKIADHYTSQEEVEDLKKSAKTSDEQEKLLQSFSSNTNSNSNSFTSNMAGYLIATEAYGQKTKSWKEKEINLQLNSISKLSNFLEIEFPLICSQTAKECLDRVVLAQRLVGNLNTDDTYSFETVMSSAMSLEFRTLVAVQKETLLHSQLLRKVEELSEEHLQAYDAMKQEQHDKILKFFQTCEEEKKSAVRGVIYRKEKFMASVRKAGIITDPRLPLEDIPTRLLRAAGGALHEVTGKHKESLERLPNSDCAVCFLEFSSNRKRACLDPCGHAGSCIKCATREWKRTKTCPMCKSGIDRPVSVPSKLFF</sequence>
<dbReference type="Pfam" id="PF13920">
    <property type="entry name" value="zf-C3HC4_3"/>
    <property type="match status" value="1"/>
</dbReference>
<feature type="coiled-coil region" evidence="2">
    <location>
        <begin position="723"/>
        <end position="754"/>
    </location>
</feature>
<dbReference type="InterPro" id="IPR013083">
    <property type="entry name" value="Znf_RING/FYVE/PHD"/>
</dbReference>
<evidence type="ECO:0000313" key="4">
    <source>
        <dbReference type="EMBL" id="KAG0592630.1"/>
    </source>
</evidence>
<evidence type="ECO:0000259" key="3">
    <source>
        <dbReference type="PROSITE" id="PS50089"/>
    </source>
</evidence>
<proteinExistence type="predicted"/>
<keyword evidence="5" id="KW-1185">Reference proteome</keyword>
<evidence type="ECO:0000256" key="1">
    <source>
        <dbReference type="PROSITE-ProRule" id="PRU00175"/>
    </source>
</evidence>
<organism evidence="4 5">
    <name type="scientific">Ceratodon purpureus</name>
    <name type="common">Fire moss</name>
    <name type="synonym">Dicranum purpureum</name>
    <dbReference type="NCBI Taxonomy" id="3225"/>
    <lineage>
        <taxon>Eukaryota</taxon>
        <taxon>Viridiplantae</taxon>
        <taxon>Streptophyta</taxon>
        <taxon>Embryophyta</taxon>
        <taxon>Bryophyta</taxon>
        <taxon>Bryophytina</taxon>
        <taxon>Bryopsida</taxon>
        <taxon>Dicranidae</taxon>
        <taxon>Pseudoditrichales</taxon>
        <taxon>Ditrichaceae</taxon>
        <taxon>Ceratodon</taxon>
    </lineage>
</organism>
<dbReference type="GO" id="GO:0008270">
    <property type="term" value="F:zinc ion binding"/>
    <property type="evidence" value="ECO:0007669"/>
    <property type="project" value="UniProtKB-KW"/>
</dbReference>
<dbReference type="SUPFAM" id="SSF57850">
    <property type="entry name" value="RING/U-box"/>
    <property type="match status" value="1"/>
</dbReference>